<evidence type="ECO:0000256" key="1">
    <source>
        <dbReference type="SAM" id="MobiDB-lite"/>
    </source>
</evidence>
<dbReference type="Proteomes" id="UP000030760">
    <property type="component" value="Unassembled WGS sequence"/>
</dbReference>
<evidence type="ECO:0000313" key="3">
    <source>
        <dbReference type="Proteomes" id="UP000030760"/>
    </source>
</evidence>
<feature type="compositionally biased region" description="Basic and acidic residues" evidence="1">
    <location>
        <begin position="47"/>
        <end position="59"/>
    </location>
</feature>
<dbReference type="AlphaFoldDB" id="M3FWW4"/>
<proteinExistence type="predicted"/>
<gene>
    <name evidence="2" type="ORF">SBD_0212</name>
</gene>
<sequence>MTGFAPGDTVYGTAVAAFAKYAAARPERSAQAGPTHLRGAGDGTSQRADRTPGRREHCPARRCGRWAPTA</sequence>
<evidence type="ECO:0000313" key="2">
    <source>
        <dbReference type="EMBL" id="EMF57540.1"/>
    </source>
</evidence>
<name>M3FWW4_9ACTN</name>
<protein>
    <submittedName>
        <fullName evidence="2">Uncharacterized protein</fullName>
    </submittedName>
</protein>
<accession>M3FWW4</accession>
<feature type="region of interest" description="Disordered" evidence="1">
    <location>
        <begin position="24"/>
        <end position="70"/>
    </location>
</feature>
<dbReference type="EMBL" id="KB405056">
    <property type="protein sequence ID" value="EMF57540.1"/>
    <property type="molecule type" value="Genomic_DNA"/>
</dbReference>
<organism evidence="2 3">
    <name type="scientific">Streptomyces bottropensis ATCC 25435</name>
    <dbReference type="NCBI Taxonomy" id="1054862"/>
    <lineage>
        <taxon>Bacteria</taxon>
        <taxon>Bacillati</taxon>
        <taxon>Actinomycetota</taxon>
        <taxon>Actinomycetes</taxon>
        <taxon>Kitasatosporales</taxon>
        <taxon>Streptomycetaceae</taxon>
        <taxon>Streptomyces</taxon>
    </lineage>
</organism>
<reference evidence="3" key="1">
    <citation type="journal article" date="2013" name="Genome Announc.">
        <title>Draft Genome Sequence of Streptomyces bottropensis ATCC 25435, a Bottromycin-Producing Actinomycete.</title>
        <authorList>
            <person name="Zhang H."/>
            <person name="Zhou W."/>
            <person name="Zhuang Y."/>
            <person name="Liang X."/>
            <person name="Liu T."/>
        </authorList>
    </citation>
    <scope>NUCLEOTIDE SEQUENCE [LARGE SCALE GENOMIC DNA]</scope>
    <source>
        <strain evidence="3">ATCC 25435</strain>
    </source>
</reference>